<accession>A0A0M9WCC5</accession>
<organism evidence="2 3">
    <name type="scientific">Penicillium nordicum</name>
    <dbReference type="NCBI Taxonomy" id="229535"/>
    <lineage>
        <taxon>Eukaryota</taxon>
        <taxon>Fungi</taxon>
        <taxon>Dikarya</taxon>
        <taxon>Ascomycota</taxon>
        <taxon>Pezizomycotina</taxon>
        <taxon>Eurotiomycetes</taxon>
        <taxon>Eurotiomycetidae</taxon>
        <taxon>Eurotiales</taxon>
        <taxon>Aspergillaceae</taxon>
        <taxon>Penicillium</taxon>
    </lineage>
</organism>
<keyword evidence="3" id="KW-1185">Reference proteome</keyword>
<gene>
    <name evidence="2" type="ORF">ACN38_g9675</name>
</gene>
<dbReference type="EMBL" id="LHQQ01000201">
    <property type="protein sequence ID" value="KOS39473.1"/>
    <property type="molecule type" value="Genomic_DNA"/>
</dbReference>
<dbReference type="Proteomes" id="UP000037696">
    <property type="component" value="Unassembled WGS sequence"/>
</dbReference>
<evidence type="ECO:0000313" key="2">
    <source>
        <dbReference type="EMBL" id="KOS39473.1"/>
    </source>
</evidence>
<dbReference type="AlphaFoldDB" id="A0A0M9WCC5"/>
<protein>
    <submittedName>
        <fullName evidence="2">Uncharacterized protein</fullName>
    </submittedName>
</protein>
<feature type="region of interest" description="Disordered" evidence="1">
    <location>
        <begin position="1"/>
        <end position="27"/>
    </location>
</feature>
<comment type="caution">
    <text evidence="2">The sequence shown here is derived from an EMBL/GenBank/DDBJ whole genome shotgun (WGS) entry which is preliminary data.</text>
</comment>
<name>A0A0M9WCC5_9EURO</name>
<proteinExistence type="predicted"/>
<feature type="compositionally biased region" description="Basic and acidic residues" evidence="1">
    <location>
        <begin position="9"/>
        <end position="18"/>
    </location>
</feature>
<reference evidence="2 3" key="1">
    <citation type="submission" date="2015-08" db="EMBL/GenBank/DDBJ databases">
        <title>Genome sequencing of Penicillium nordicum.</title>
        <authorList>
            <person name="Nguyen H.D."/>
            <person name="Seifert K.A."/>
        </authorList>
    </citation>
    <scope>NUCLEOTIDE SEQUENCE [LARGE SCALE GENOMIC DNA]</scope>
    <source>
        <strain evidence="2 3">DAOMC 185683</strain>
    </source>
</reference>
<evidence type="ECO:0000256" key="1">
    <source>
        <dbReference type="SAM" id="MobiDB-lite"/>
    </source>
</evidence>
<sequence>MSQLAADVGFERNEQDQRRAHHHVKAHKSPRSILLRSCVWRGNSKQLLEVLRALGAFTGGRDGNIFLPLGVLAIIGDFRSERRSIDSCPSKLSS</sequence>
<evidence type="ECO:0000313" key="3">
    <source>
        <dbReference type="Proteomes" id="UP000037696"/>
    </source>
</evidence>